<keyword evidence="2" id="KW-1185">Reference proteome</keyword>
<sequence>MEFLELWLPIVSFFALSIWVFRHYHIRPLLRRIKDQSAPSFLPDKRDPCIDPYHIETLSDFDWKTTPPLKFRNFKPKYHLTMGLTNTTFSELIQIDKNYLTHLTLRKQIIASHHDIAIQASPEIKSAVDELYTWLVGTYLPTRFPTLFTLTPTSLHNAATSLFLPLSPPDDPIKTLEILGSNLDEDFLLLLPSADGDGYVLEGYVTCFPAGFNTKEKFGLKLRDIHGPVPGYKEKIGLSMDRFFDRLEVGRVVLRSNWSITTHGRLFAASGNHLYAGEDFPEDEIIDTDNTFLRCERQTLHRLPQTKALVFAFKTYMYPIKEIKEEGVGEELAKAIEGLEEGSVPQMMFYKRGVVWGKAVKKFLRS</sequence>
<evidence type="ECO:0008006" key="3">
    <source>
        <dbReference type="Google" id="ProtNLM"/>
    </source>
</evidence>
<dbReference type="InterPro" id="IPR021848">
    <property type="entry name" value="HODM_asu-like"/>
</dbReference>
<name>A0A2J6Q025_9HELO</name>
<dbReference type="AlphaFoldDB" id="A0A2J6Q025"/>
<organism evidence="1 2">
    <name type="scientific">Hyaloscypha hepaticicola</name>
    <dbReference type="NCBI Taxonomy" id="2082293"/>
    <lineage>
        <taxon>Eukaryota</taxon>
        <taxon>Fungi</taxon>
        <taxon>Dikarya</taxon>
        <taxon>Ascomycota</taxon>
        <taxon>Pezizomycotina</taxon>
        <taxon>Leotiomycetes</taxon>
        <taxon>Helotiales</taxon>
        <taxon>Hyaloscyphaceae</taxon>
        <taxon>Hyaloscypha</taxon>
    </lineage>
</organism>
<proteinExistence type="predicted"/>
<reference evidence="1 2" key="1">
    <citation type="submission" date="2016-05" db="EMBL/GenBank/DDBJ databases">
        <title>A degradative enzymes factory behind the ericoid mycorrhizal symbiosis.</title>
        <authorList>
            <consortium name="DOE Joint Genome Institute"/>
            <person name="Martino E."/>
            <person name="Morin E."/>
            <person name="Grelet G."/>
            <person name="Kuo A."/>
            <person name="Kohler A."/>
            <person name="Daghino S."/>
            <person name="Barry K."/>
            <person name="Choi C."/>
            <person name="Cichocki N."/>
            <person name="Clum A."/>
            <person name="Copeland A."/>
            <person name="Hainaut M."/>
            <person name="Haridas S."/>
            <person name="Labutti K."/>
            <person name="Lindquist E."/>
            <person name="Lipzen A."/>
            <person name="Khouja H.-R."/>
            <person name="Murat C."/>
            <person name="Ohm R."/>
            <person name="Olson A."/>
            <person name="Spatafora J."/>
            <person name="Veneault-Fourrey C."/>
            <person name="Henrissat B."/>
            <person name="Grigoriev I."/>
            <person name="Martin F."/>
            <person name="Perotto S."/>
        </authorList>
    </citation>
    <scope>NUCLEOTIDE SEQUENCE [LARGE SCALE GENOMIC DNA]</scope>
    <source>
        <strain evidence="1 2">UAMH 7357</strain>
    </source>
</reference>
<evidence type="ECO:0000313" key="2">
    <source>
        <dbReference type="Proteomes" id="UP000235672"/>
    </source>
</evidence>
<dbReference type="Proteomes" id="UP000235672">
    <property type="component" value="Unassembled WGS sequence"/>
</dbReference>
<dbReference type="OrthoDB" id="5043642at2759"/>
<evidence type="ECO:0000313" key="1">
    <source>
        <dbReference type="EMBL" id="PMD19633.1"/>
    </source>
</evidence>
<accession>A0A2J6Q025</accession>
<gene>
    <name evidence="1" type="ORF">NA56DRAFT_602589</name>
</gene>
<protein>
    <recommendedName>
        <fullName evidence="3">HRQ family protein 2</fullName>
    </recommendedName>
</protein>
<dbReference type="Pfam" id="PF11927">
    <property type="entry name" value="HODM_asu-like"/>
    <property type="match status" value="1"/>
</dbReference>
<dbReference type="EMBL" id="KZ613488">
    <property type="protein sequence ID" value="PMD19633.1"/>
    <property type="molecule type" value="Genomic_DNA"/>
</dbReference>
<dbReference type="STRING" id="1745343.A0A2J6Q025"/>